<dbReference type="PANTHER" id="PTHR36151:SF3">
    <property type="entry name" value="ER-BOUND OXYGENASE MPAB_MPAB'_RUBBER OXYGENASE CATALYTIC DOMAIN-CONTAINING PROTEIN"/>
    <property type="match status" value="1"/>
</dbReference>
<dbReference type="Proteomes" id="UP000198318">
    <property type="component" value="Unassembled WGS sequence"/>
</dbReference>
<dbReference type="Pfam" id="PF09995">
    <property type="entry name" value="MPAB_Lcp_cat"/>
    <property type="match status" value="1"/>
</dbReference>
<dbReference type="InterPro" id="IPR018713">
    <property type="entry name" value="MPAB/Lcp_cat_dom"/>
</dbReference>
<evidence type="ECO:0000313" key="3">
    <source>
        <dbReference type="Proteomes" id="UP000198318"/>
    </source>
</evidence>
<dbReference type="EMBL" id="FZOR01000010">
    <property type="protein sequence ID" value="SNS82910.1"/>
    <property type="molecule type" value="Genomic_DNA"/>
</dbReference>
<organism evidence="2 3">
    <name type="scientific">Actinomadura meyerae</name>
    <dbReference type="NCBI Taxonomy" id="240840"/>
    <lineage>
        <taxon>Bacteria</taxon>
        <taxon>Bacillati</taxon>
        <taxon>Actinomycetota</taxon>
        <taxon>Actinomycetes</taxon>
        <taxon>Streptosporangiales</taxon>
        <taxon>Thermomonosporaceae</taxon>
        <taxon>Actinomadura</taxon>
    </lineage>
</organism>
<keyword evidence="3" id="KW-1185">Reference proteome</keyword>
<dbReference type="GO" id="GO:0016491">
    <property type="term" value="F:oxidoreductase activity"/>
    <property type="evidence" value="ECO:0007669"/>
    <property type="project" value="InterPro"/>
</dbReference>
<dbReference type="AlphaFoldDB" id="A0A239HNM0"/>
<protein>
    <submittedName>
        <fullName evidence="2">Uncharacterized conserved protein, DUF2236 family</fullName>
    </submittedName>
</protein>
<proteinExistence type="predicted"/>
<dbReference type="PANTHER" id="PTHR36151">
    <property type="entry name" value="BLR2777 PROTEIN"/>
    <property type="match status" value="1"/>
</dbReference>
<name>A0A239HNM0_9ACTN</name>
<gene>
    <name evidence="2" type="ORF">SAMN05443665_101066</name>
</gene>
<accession>A0A239HNM0</accession>
<evidence type="ECO:0000259" key="1">
    <source>
        <dbReference type="Pfam" id="PF09995"/>
    </source>
</evidence>
<reference evidence="2 3" key="1">
    <citation type="submission" date="2017-06" db="EMBL/GenBank/DDBJ databases">
        <authorList>
            <person name="Kim H.J."/>
            <person name="Triplett B.A."/>
        </authorList>
    </citation>
    <scope>NUCLEOTIDE SEQUENCE [LARGE SCALE GENOMIC DNA]</scope>
    <source>
        <strain evidence="2 3">DSM 44715</strain>
    </source>
</reference>
<sequence length="310" mass="35534">MTAGCYTDTIIVVLYFCLTLAVVHMTDQAETQSPAPLGPGSLTWRYFGDTRMVLVGPRAAVLQNMLPALGQGVLDHSVFFKETFARVKRSAGPILDTVYGAERSAETGRKVRDYHRDIKGTMPDGTRYHALDPETYYWAHATFLDNMLYGVETFIRPLGEAEKRRIYEESKTWFRMYGVSDRAMPDDWEAFQAYWKRMLDEEIVPHKTARYGVGYVTKGLPRPKRVPAPLWRAVSPPLNAVARFITVGGMHPRMRELLDLPWSAADERRHRRFAAAVRAGNRLWPLLPESVRYLPQARRAFREARKARRA</sequence>
<feature type="domain" description="ER-bound oxygenase mpaB/mpaB'/Rubber oxygenase catalytic" evidence="1">
    <location>
        <begin position="44"/>
        <end position="279"/>
    </location>
</feature>
<evidence type="ECO:0000313" key="2">
    <source>
        <dbReference type="EMBL" id="SNS82910.1"/>
    </source>
</evidence>